<keyword evidence="3" id="KW-1185">Reference proteome</keyword>
<organism evidence="1 3">
    <name type="scientific">Phytophthora infestans</name>
    <name type="common">Potato late blight agent</name>
    <name type="synonym">Botrytis infestans</name>
    <dbReference type="NCBI Taxonomy" id="4787"/>
    <lineage>
        <taxon>Eukaryota</taxon>
        <taxon>Sar</taxon>
        <taxon>Stramenopiles</taxon>
        <taxon>Oomycota</taxon>
        <taxon>Peronosporomycetes</taxon>
        <taxon>Peronosporales</taxon>
        <taxon>Peronosporaceae</taxon>
        <taxon>Phytophthora</taxon>
    </lineage>
</organism>
<dbReference type="Proteomes" id="UP000704712">
    <property type="component" value="Unassembled WGS sequence"/>
</dbReference>
<evidence type="ECO:0000313" key="2">
    <source>
        <dbReference type="EMBL" id="KAF4141508.1"/>
    </source>
</evidence>
<protein>
    <submittedName>
        <fullName evidence="1">Uncharacterized protein</fullName>
    </submittedName>
</protein>
<name>A0A833W868_PHYIN</name>
<comment type="caution">
    <text evidence="1">The sequence shown here is derived from an EMBL/GenBank/DDBJ whole genome shotgun (WGS) entry which is preliminary data.</text>
</comment>
<reference evidence="1" key="1">
    <citation type="submission" date="2020-04" db="EMBL/GenBank/DDBJ databases">
        <title>Hybrid Assembly of Korean Phytophthora infestans isolates.</title>
        <authorList>
            <person name="Prokchorchik M."/>
            <person name="Lee Y."/>
            <person name="Seo J."/>
            <person name="Cho J.-H."/>
            <person name="Park Y.-E."/>
            <person name="Jang D.-C."/>
            <person name="Im J.-S."/>
            <person name="Choi J.-G."/>
            <person name="Park H.-J."/>
            <person name="Lee G.-B."/>
            <person name="Lee Y.-G."/>
            <person name="Hong S.-Y."/>
            <person name="Cho K."/>
            <person name="Sohn K.H."/>
        </authorList>
    </citation>
    <scope>NUCLEOTIDE SEQUENCE</scope>
    <source>
        <strain evidence="1">KR_1_A1</strain>
        <strain evidence="2">KR_2_A2</strain>
    </source>
</reference>
<sequence length="61" mass="6987">MEIASSDDLLRDSVSHALLASVQSTPKKYVRMTAMRLKSTDAQTHCRPKWPLKIKLTLFDR</sequence>
<dbReference type="Proteomes" id="UP000602510">
    <property type="component" value="Unassembled WGS sequence"/>
</dbReference>
<dbReference type="AlphaFoldDB" id="A0A833W868"/>
<evidence type="ECO:0000313" key="3">
    <source>
        <dbReference type="Proteomes" id="UP000602510"/>
    </source>
</evidence>
<dbReference type="EMBL" id="JAACNO010001339">
    <property type="protein sequence ID" value="KAF4141508.1"/>
    <property type="molecule type" value="Genomic_DNA"/>
</dbReference>
<dbReference type="EMBL" id="WSZM01000485">
    <property type="protein sequence ID" value="KAF4032467.1"/>
    <property type="molecule type" value="Genomic_DNA"/>
</dbReference>
<proteinExistence type="predicted"/>
<evidence type="ECO:0000313" key="1">
    <source>
        <dbReference type="EMBL" id="KAF4032467.1"/>
    </source>
</evidence>
<accession>A0A833W868</accession>
<gene>
    <name evidence="1" type="ORF">GN244_ATG15629</name>
    <name evidence="2" type="ORF">GN958_ATG09306</name>
</gene>